<keyword evidence="3" id="KW-1185">Reference proteome</keyword>
<organism evidence="2 3">
    <name type="scientific">Cyphellophora attinorum</name>
    <dbReference type="NCBI Taxonomy" id="1664694"/>
    <lineage>
        <taxon>Eukaryota</taxon>
        <taxon>Fungi</taxon>
        <taxon>Dikarya</taxon>
        <taxon>Ascomycota</taxon>
        <taxon>Pezizomycotina</taxon>
        <taxon>Eurotiomycetes</taxon>
        <taxon>Chaetothyriomycetidae</taxon>
        <taxon>Chaetothyriales</taxon>
        <taxon>Cyphellophoraceae</taxon>
        <taxon>Cyphellophora</taxon>
    </lineage>
</organism>
<feature type="domain" description="DUF8212" evidence="1">
    <location>
        <begin position="93"/>
        <end position="122"/>
    </location>
</feature>
<accession>A0A0N1HG85</accession>
<dbReference type="GeneID" id="28740858"/>
<dbReference type="VEuPathDB" id="FungiDB:AB675_8526"/>
<comment type="caution">
    <text evidence="2">The sequence shown here is derived from an EMBL/GenBank/DDBJ whole genome shotgun (WGS) entry which is preliminary data.</text>
</comment>
<dbReference type="AlphaFoldDB" id="A0A0N1HG85"/>
<gene>
    <name evidence="2" type="ORF">AB675_8526</name>
</gene>
<dbReference type="OrthoDB" id="674604at2759"/>
<reference evidence="2 3" key="1">
    <citation type="submission" date="2015-06" db="EMBL/GenBank/DDBJ databases">
        <title>Draft genome of the ant-associated black yeast Phialophora attae CBS 131958.</title>
        <authorList>
            <person name="Moreno L.F."/>
            <person name="Stielow B.J."/>
            <person name="de Hoog S."/>
            <person name="Vicente V.A."/>
            <person name="Weiss V.A."/>
            <person name="de Vries M."/>
            <person name="Cruz L.M."/>
            <person name="Souza E.M."/>
        </authorList>
    </citation>
    <scope>NUCLEOTIDE SEQUENCE [LARGE SCALE GENOMIC DNA]</scope>
    <source>
        <strain evidence="2 3">CBS 131958</strain>
    </source>
</reference>
<sequence>MDLQELIAPEKTTFYDGAWTPVGQKRELAPTLSAITGVSESILTEESELSDHSVAARLSWAASRNASRIEDRAYSLLGILGVFMPMLYGEGSKAFRRLQEEIIKRSNDLTIFAWSSPYSIYSYDGGIDRAGTALLADSPDFFASMGNISPFRNDFFDFSLTNKGVLVPEDLLIRLFSLPGRPGKKIYGIYVGAGEIPGGIYLRKIGPHLFQRCRSLSVLGLWQRFHCNQIGVSPAGPRTYIVADPSRHTDTLWQAFRSRAIHVPKSDTWKLIQVAPDELWDVTDRVLLRRSTYDWDTYPIKVAFRFKARNSPATIDVHCYQEAKSTKPLLTVSQHHRVNPLHDGSFHDTLREEPVRWPSDEHAIVWHNDEDTIEVRYPGYDTVQVRVYLYDDRLPGMDPLTTIYSLRICD</sequence>
<dbReference type="Pfam" id="PF26640">
    <property type="entry name" value="DUF8212"/>
    <property type="match status" value="1"/>
</dbReference>
<dbReference type="PANTHER" id="PTHR10622:SF12">
    <property type="entry name" value="HET DOMAIN-CONTAINING PROTEIN"/>
    <property type="match status" value="1"/>
</dbReference>
<name>A0A0N1HG85_9EURO</name>
<proteinExistence type="predicted"/>
<evidence type="ECO:0000313" key="2">
    <source>
        <dbReference type="EMBL" id="KPI44504.1"/>
    </source>
</evidence>
<dbReference type="EMBL" id="LFJN01000003">
    <property type="protein sequence ID" value="KPI44504.1"/>
    <property type="molecule type" value="Genomic_DNA"/>
</dbReference>
<dbReference type="STRING" id="1664694.A0A0N1HG85"/>
<evidence type="ECO:0000313" key="3">
    <source>
        <dbReference type="Proteomes" id="UP000038010"/>
    </source>
</evidence>
<dbReference type="Proteomes" id="UP000038010">
    <property type="component" value="Unassembled WGS sequence"/>
</dbReference>
<protein>
    <submittedName>
        <fullName evidence="2">Vegetative incompatibility protein HET-E-1</fullName>
    </submittedName>
</protein>
<dbReference type="InterPro" id="IPR058525">
    <property type="entry name" value="DUF8212"/>
</dbReference>
<evidence type="ECO:0000259" key="1">
    <source>
        <dbReference type="Pfam" id="PF26640"/>
    </source>
</evidence>
<dbReference type="RefSeq" id="XP_018004467.1">
    <property type="nucleotide sequence ID" value="XM_018148978.1"/>
</dbReference>
<dbReference type="PANTHER" id="PTHR10622">
    <property type="entry name" value="HET DOMAIN-CONTAINING PROTEIN"/>
    <property type="match status" value="1"/>
</dbReference>